<evidence type="ECO:0000313" key="3">
    <source>
        <dbReference type="Proteomes" id="UP000030111"/>
    </source>
</evidence>
<dbReference type="Gene3D" id="2.60.40.3140">
    <property type="match status" value="1"/>
</dbReference>
<dbReference type="eggNOG" id="COG1305">
    <property type="taxonomic scope" value="Bacteria"/>
</dbReference>
<dbReference type="EMBL" id="JRLY01000002">
    <property type="protein sequence ID" value="KGO94194.1"/>
    <property type="molecule type" value="Genomic_DNA"/>
</dbReference>
<name>A0A0A2MPH5_9FLAO</name>
<dbReference type="RefSeq" id="WP_026990521.1">
    <property type="nucleotide sequence ID" value="NZ_AUGP01000017.1"/>
</dbReference>
<organism evidence="2 3">
    <name type="scientific">Flavobacterium subsaxonicum WB 4.1-42 = DSM 21790</name>
    <dbReference type="NCBI Taxonomy" id="1121898"/>
    <lineage>
        <taxon>Bacteria</taxon>
        <taxon>Pseudomonadati</taxon>
        <taxon>Bacteroidota</taxon>
        <taxon>Flavobacteriia</taxon>
        <taxon>Flavobacteriales</taxon>
        <taxon>Flavobacteriaceae</taxon>
        <taxon>Flavobacterium</taxon>
    </lineage>
</organism>
<protein>
    <submittedName>
        <fullName evidence="2">Uncharacterized protein</fullName>
    </submittedName>
</protein>
<dbReference type="Gene3D" id="2.60.120.1130">
    <property type="match status" value="1"/>
</dbReference>
<evidence type="ECO:0000256" key="1">
    <source>
        <dbReference type="SAM" id="SignalP"/>
    </source>
</evidence>
<proteinExistence type="predicted"/>
<sequence>MRRFLLFFVLLASCALYAQDFALGGVTVKELQESIHPADSSAPAAILYRKGKTYFELRGLTWTLVTEVESRIKIYKKSGYEYANEEIYYYTGSNVKDCGFSEAFTYNLENGSIIKTELNASDQYTDTINKYVLGKKIKMPNVKEGSVIEYKYKIAMPNFWNFSDWYFQDKVPVNYMQYEISIPTYFTFNSYLSGDVIKSLPMVVKRNYFSENRIVYTAKNMPALKDEAYVNNIRNYMASVKHELSAVDYHAGEEVQKLSTTWTAVAKSIYEDEDFGKQLTQTSYFRKDVDALLLPGMTFRQKADAIFKHVQQRMNWNEYVGYYSRQGVKEAYKKKVGNVAEINLMLTAMLQYAGLKANPVLVSTRSHGVSLYPSHSAFNYVIASVKTEQGLLLLDATSKNTMAGILPVRALNWDGRMIMDYGQAIEVDLMPKVSSQKNTNVSAQLDGGGKITGKVRRQFFDYYAYTFRDDITGLDNEATIQKLEKEYYGLEVTEHAIVNKEVAEKPVVQEFTFTNSAVCDEIKDKLYFSPMLFFAVAENPFKQDQRLYPIDFKYPFKNKYMVTVGLPDGYVVESVPTSGSFVLPDGLGSFKYTIGVQDKQLQLTAIYEITEAIISEEYYTALKSFFTQMIEKQNEKIVLKKQ</sequence>
<dbReference type="STRING" id="1121898.GCA_000422725_01660"/>
<dbReference type="Gene3D" id="3.10.620.30">
    <property type="match status" value="1"/>
</dbReference>
<dbReference type="Proteomes" id="UP000030111">
    <property type="component" value="Unassembled WGS sequence"/>
</dbReference>
<comment type="caution">
    <text evidence="2">The sequence shown here is derived from an EMBL/GenBank/DDBJ whole genome shotgun (WGS) entry which is preliminary data.</text>
</comment>
<gene>
    <name evidence="2" type="ORF">Q766_04500</name>
</gene>
<keyword evidence="3" id="KW-1185">Reference proteome</keyword>
<feature type="chain" id="PRO_5002003670" evidence="1">
    <location>
        <begin position="19"/>
        <end position="642"/>
    </location>
</feature>
<accession>A0A0A2MPH5</accession>
<feature type="signal peptide" evidence="1">
    <location>
        <begin position="1"/>
        <end position="18"/>
    </location>
</feature>
<reference evidence="2 3" key="1">
    <citation type="submission" date="2013-09" db="EMBL/GenBank/DDBJ databases">
        <authorList>
            <person name="Zeng Z."/>
            <person name="Chen C."/>
        </authorList>
    </citation>
    <scope>NUCLEOTIDE SEQUENCE [LARGE SCALE GENOMIC DNA]</scope>
    <source>
        <strain evidence="2 3">WB 4.1-42</strain>
    </source>
</reference>
<keyword evidence="1" id="KW-0732">Signal</keyword>
<evidence type="ECO:0000313" key="2">
    <source>
        <dbReference type="EMBL" id="KGO94194.1"/>
    </source>
</evidence>
<dbReference type="AlphaFoldDB" id="A0A0A2MPH5"/>
<dbReference type="OrthoDB" id="98874at2"/>